<gene>
    <name evidence="2" type="ordered locus">MLP_09130</name>
</gene>
<evidence type="ECO:0000313" key="3">
    <source>
        <dbReference type="Proteomes" id="UP000007947"/>
    </source>
</evidence>
<sequence>MTTSPWEWNAWDFRDRESASAEDRGIVGFKVSATDGDIGKVDAASTEVGASQIVVDTGPWIFGRQVLIPAACIERIDWDEERVVVDQSKDQIKNSPELREGSTWDDPGYRADVSKYFSDSYGGGRHTL</sequence>
<name>F5XMK4_MICPN</name>
<dbReference type="InterPro" id="IPR014747">
    <property type="entry name" value="Bac_photo_RC_H_C"/>
</dbReference>
<accession>F5XMK4</accession>
<dbReference type="eggNOG" id="COG3861">
    <property type="taxonomic scope" value="Bacteria"/>
</dbReference>
<evidence type="ECO:0000256" key="1">
    <source>
        <dbReference type="SAM" id="MobiDB-lite"/>
    </source>
</evidence>
<organism evidence="2 3">
    <name type="scientific">Microlunatus phosphovorus (strain ATCC 700054 / DSM 10555 / JCM 9379 / NBRC 101784 / NCIMB 13414 / VKM Ac-1990 / NM-1)</name>
    <dbReference type="NCBI Taxonomy" id="1032480"/>
    <lineage>
        <taxon>Bacteria</taxon>
        <taxon>Bacillati</taxon>
        <taxon>Actinomycetota</taxon>
        <taxon>Actinomycetes</taxon>
        <taxon>Propionibacteriales</taxon>
        <taxon>Propionibacteriaceae</taxon>
        <taxon>Microlunatus</taxon>
    </lineage>
</organism>
<protein>
    <recommendedName>
        <fullName evidence="4">PRC-barrel domain-containing protein</fullName>
    </recommendedName>
</protein>
<dbReference type="KEGG" id="mph:MLP_09130"/>
<feature type="region of interest" description="Disordered" evidence="1">
    <location>
        <begin position="87"/>
        <end position="109"/>
    </location>
</feature>
<dbReference type="SUPFAM" id="SSF50346">
    <property type="entry name" value="PRC-barrel domain"/>
    <property type="match status" value="1"/>
</dbReference>
<evidence type="ECO:0000313" key="2">
    <source>
        <dbReference type="EMBL" id="BAK33927.1"/>
    </source>
</evidence>
<reference evidence="2 3" key="1">
    <citation type="submission" date="2011-05" db="EMBL/GenBank/DDBJ databases">
        <title>Whole genome sequence of Microlunatus phosphovorus NM-1.</title>
        <authorList>
            <person name="Hosoyama A."/>
            <person name="Sasaki K."/>
            <person name="Harada T."/>
            <person name="Igarashi R."/>
            <person name="Kawakoshi A."/>
            <person name="Sasagawa M."/>
            <person name="Fukada J."/>
            <person name="Nakamura S."/>
            <person name="Katano Y."/>
            <person name="Hanada S."/>
            <person name="Kamagata Y."/>
            <person name="Nakamura N."/>
            <person name="Yamazaki S."/>
            <person name="Fujita N."/>
        </authorList>
    </citation>
    <scope>NUCLEOTIDE SEQUENCE [LARGE SCALE GENOMIC DNA]</scope>
    <source>
        <strain evidence="3">ATCC 700054 / DSM 10555 / JCM 9379 / NBRC 101784 / NCIMB 13414 / VKM Ac-1990 / NM-1</strain>
    </source>
</reference>
<dbReference type="GO" id="GO:0019684">
    <property type="term" value="P:photosynthesis, light reaction"/>
    <property type="evidence" value="ECO:0007669"/>
    <property type="project" value="InterPro"/>
</dbReference>
<dbReference type="STRING" id="1032480.MLP_09130"/>
<dbReference type="RefSeq" id="WP_013861812.1">
    <property type="nucleotide sequence ID" value="NC_015635.1"/>
</dbReference>
<dbReference type="AlphaFoldDB" id="F5XMK4"/>
<dbReference type="EMBL" id="AP012204">
    <property type="protein sequence ID" value="BAK33927.1"/>
    <property type="molecule type" value="Genomic_DNA"/>
</dbReference>
<dbReference type="InterPro" id="IPR011033">
    <property type="entry name" value="PRC_barrel-like_sf"/>
</dbReference>
<keyword evidence="3" id="KW-1185">Reference proteome</keyword>
<evidence type="ECO:0008006" key="4">
    <source>
        <dbReference type="Google" id="ProtNLM"/>
    </source>
</evidence>
<dbReference type="GO" id="GO:0030077">
    <property type="term" value="C:plasma membrane light-harvesting complex"/>
    <property type="evidence" value="ECO:0007669"/>
    <property type="project" value="InterPro"/>
</dbReference>
<dbReference type="HOGENOM" id="CLU_136247_0_0_11"/>
<proteinExistence type="predicted"/>
<dbReference type="Proteomes" id="UP000007947">
    <property type="component" value="Chromosome"/>
</dbReference>
<dbReference type="Gene3D" id="3.90.50.10">
    <property type="entry name" value="Photosynthetic Reaction Center, subunit H, domain 2"/>
    <property type="match status" value="1"/>
</dbReference>